<dbReference type="InterPro" id="IPR026881">
    <property type="entry name" value="WYL_dom"/>
</dbReference>
<evidence type="ECO:0000259" key="3">
    <source>
        <dbReference type="PROSITE" id="PS51000"/>
    </source>
</evidence>
<dbReference type="PANTHER" id="PTHR34580:SF1">
    <property type="entry name" value="PROTEIN PAFC"/>
    <property type="match status" value="1"/>
</dbReference>
<organism evidence="4">
    <name type="scientific">uncultured Desulfovibrio sp</name>
    <dbReference type="NCBI Taxonomy" id="167968"/>
    <lineage>
        <taxon>Bacteria</taxon>
        <taxon>Pseudomonadati</taxon>
        <taxon>Thermodesulfobacteriota</taxon>
        <taxon>Desulfovibrionia</taxon>
        <taxon>Desulfovibrionales</taxon>
        <taxon>Desulfovibrionaceae</taxon>
        <taxon>Desulfovibrio</taxon>
        <taxon>environmental samples</taxon>
    </lineage>
</organism>
<accession>A0A212KKY4</accession>
<keyword evidence="1" id="KW-0805">Transcription regulation</keyword>
<dbReference type="AlphaFoldDB" id="A0A212KKY4"/>
<dbReference type="Pfam" id="PF08279">
    <property type="entry name" value="HTH_11"/>
    <property type="match status" value="1"/>
</dbReference>
<gene>
    <name evidence="4" type="ORF">KM92DES2_20435</name>
</gene>
<dbReference type="InterPro" id="IPR001034">
    <property type="entry name" value="DeoR_HTH"/>
</dbReference>
<keyword evidence="2" id="KW-0804">Transcription</keyword>
<dbReference type="InterPro" id="IPR013196">
    <property type="entry name" value="HTH_11"/>
</dbReference>
<feature type="domain" description="HTH deoR-type" evidence="3">
    <location>
        <begin position="17"/>
        <end position="72"/>
    </location>
</feature>
<dbReference type="InterPro" id="IPR057727">
    <property type="entry name" value="WCX_dom"/>
</dbReference>
<dbReference type="InterPro" id="IPR028349">
    <property type="entry name" value="PafC-like"/>
</dbReference>
<dbReference type="SUPFAM" id="SSF46785">
    <property type="entry name" value="Winged helix' DNA-binding domain"/>
    <property type="match status" value="1"/>
</dbReference>
<dbReference type="InterPro" id="IPR051534">
    <property type="entry name" value="CBASS_pafABC_assoc_protein"/>
</dbReference>
<proteinExistence type="predicted"/>
<dbReference type="InterPro" id="IPR036390">
    <property type="entry name" value="WH_DNA-bd_sf"/>
</dbReference>
<evidence type="ECO:0000256" key="2">
    <source>
        <dbReference type="ARBA" id="ARBA00023163"/>
    </source>
</evidence>
<dbReference type="RefSeq" id="WP_227118379.1">
    <property type="nucleotide sequence ID" value="NZ_CAKSVL010000001.1"/>
</dbReference>
<dbReference type="EMBL" id="FLUP01000002">
    <property type="protein sequence ID" value="SBW12317.1"/>
    <property type="molecule type" value="Genomic_DNA"/>
</dbReference>
<dbReference type="PROSITE" id="PS51000">
    <property type="entry name" value="HTH_DEOR_2"/>
    <property type="match status" value="1"/>
</dbReference>
<reference evidence="4" key="1">
    <citation type="submission" date="2016-04" db="EMBL/GenBank/DDBJ databases">
        <authorList>
            <person name="Evans L.H."/>
            <person name="Alamgir A."/>
            <person name="Owens N."/>
            <person name="Weber N.D."/>
            <person name="Virtaneva K."/>
            <person name="Barbian K."/>
            <person name="Babar A."/>
            <person name="Rosenke K."/>
        </authorList>
    </citation>
    <scope>NUCLEOTIDE SEQUENCE</scope>
    <source>
        <strain evidence="4">92-2</strain>
    </source>
</reference>
<dbReference type="PANTHER" id="PTHR34580">
    <property type="match status" value="1"/>
</dbReference>
<dbReference type="InterPro" id="IPR036388">
    <property type="entry name" value="WH-like_DNA-bd_sf"/>
</dbReference>
<name>A0A212KKY4_9BACT</name>
<protein>
    <recommendedName>
        <fullName evidence="3">HTH deoR-type domain-containing protein</fullName>
    </recommendedName>
</protein>
<evidence type="ECO:0000256" key="1">
    <source>
        <dbReference type="ARBA" id="ARBA00023015"/>
    </source>
</evidence>
<dbReference type="PIRSF" id="PIRSF016838">
    <property type="entry name" value="PafC"/>
    <property type="match status" value="1"/>
</dbReference>
<dbReference type="Pfam" id="PF13280">
    <property type="entry name" value="WYL"/>
    <property type="match status" value="1"/>
</dbReference>
<dbReference type="Pfam" id="PF25583">
    <property type="entry name" value="WCX"/>
    <property type="match status" value="1"/>
</dbReference>
<dbReference type="PROSITE" id="PS52050">
    <property type="entry name" value="WYL"/>
    <property type="match status" value="1"/>
</dbReference>
<dbReference type="GO" id="GO:0003700">
    <property type="term" value="F:DNA-binding transcription factor activity"/>
    <property type="evidence" value="ECO:0007669"/>
    <property type="project" value="InterPro"/>
</dbReference>
<sequence length="324" mass="36476">MTTLCHVFERLMEARVKIDRLLSIVMILLAKKKVSASELAQTFEVSVRTIYRDVDTINQAGLPVVTYPGAKGGIGILESYKAEKRFFTSQDVTMILMGLGSIRTSYSSAEVAGAIAKIKGLVPEAERKAIELQAGQVSIDLTPWSNNHAGMAALVKIQQALKDNRLLEFDYNDRKGQRSARRVEPYKLILKRRSWYLGGYCLMREGMRLFKVSRMAETKLCKESFSPRTVATEDFIVRNFDDAECMDGIIRISARARETIVELFGDAALEQENENTWLARIPLTDNDQGHSFVASLGCDAEVLAPECIRESMKEYFRKAMSVYC</sequence>
<dbReference type="Gene3D" id="1.10.10.10">
    <property type="entry name" value="Winged helix-like DNA-binding domain superfamily/Winged helix DNA-binding domain"/>
    <property type="match status" value="1"/>
</dbReference>
<evidence type="ECO:0000313" key="4">
    <source>
        <dbReference type="EMBL" id="SBW12317.1"/>
    </source>
</evidence>